<gene>
    <name evidence="5" type="ORF">D3230_02900</name>
</gene>
<keyword evidence="3" id="KW-0732">Signal</keyword>
<dbReference type="RefSeq" id="WP_202343482.1">
    <property type="nucleotide sequence ID" value="NZ_BAAAPI010000001.1"/>
</dbReference>
<dbReference type="PANTHER" id="PTHR30222">
    <property type="entry name" value="SPERMIDINE/PUTRESCINE-BINDING PERIPLASMIC PROTEIN"/>
    <property type="match status" value="1"/>
</dbReference>
<dbReference type="EMBL" id="QYAC01000001">
    <property type="protein sequence ID" value="MBL3678255.1"/>
    <property type="molecule type" value="Genomic_DNA"/>
</dbReference>
<keyword evidence="4" id="KW-0574">Periplasm</keyword>
<dbReference type="PRINTS" id="PR00909">
    <property type="entry name" value="SPERMDNBNDNG"/>
</dbReference>
<comment type="caution">
    <text evidence="5">The sequence shown here is derived from an EMBL/GenBank/DDBJ whole genome shotgun (WGS) entry which is preliminary data.</text>
</comment>
<reference evidence="5 6" key="1">
    <citation type="submission" date="2018-09" db="EMBL/GenBank/DDBJ databases">
        <title>Comparative genomics of Leucobacter spp.</title>
        <authorList>
            <person name="Reis A.C."/>
            <person name="Kolvenbach B.A."/>
            <person name="Corvini P.F.X."/>
            <person name="Nunes O.C."/>
        </authorList>
    </citation>
    <scope>NUCLEOTIDE SEQUENCE [LARGE SCALE GENOMIC DNA]</scope>
    <source>
        <strain evidence="5 6">TAN 31504</strain>
    </source>
</reference>
<dbReference type="InterPro" id="IPR006311">
    <property type="entry name" value="TAT_signal"/>
</dbReference>
<keyword evidence="2" id="KW-0813">Transport</keyword>
<protein>
    <submittedName>
        <fullName evidence="5">Spermidine/putrescine ABC transporter substrate-binding protein</fullName>
    </submittedName>
</protein>
<evidence type="ECO:0000256" key="3">
    <source>
        <dbReference type="ARBA" id="ARBA00022729"/>
    </source>
</evidence>
<dbReference type="InterPro" id="IPR001188">
    <property type="entry name" value="Sperm_putr-bd"/>
</dbReference>
<dbReference type="Proteomes" id="UP001645859">
    <property type="component" value="Unassembled WGS sequence"/>
</dbReference>
<evidence type="ECO:0000256" key="4">
    <source>
        <dbReference type="ARBA" id="ARBA00022764"/>
    </source>
</evidence>
<evidence type="ECO:0000256" key="1">
    <source>
        <dbReference type="ARBA" id="ARBA00004418"/>
    </source>
</evidence>
<organism evidence="5 6">
    <name type="scientific">Leucobacter chromiireducens subsp. solipictus</name>
    <dbReference type="NCBI Taxonomy" id="398235"/>
    <lineage>
        <taxon>Bacteria</taxon>
        <taxon>Bacillati</taxon>
        <taxon>Actinomycetota</taxon>
        <taxon>Actinomycetes</taxon>
        <taxon>Micrococcales</taxon>
        <taxon>Microbacteriaceae</taxon>
        <taxon>Leucobacter</taxon>
    </lineage>
</organism>
<dbReference type="Gene3D" id="3.40.190.10">
    <property type="entry name" value="Periplasmic binding protein-like II"/>
    <property type="match status" value="2"/>
</dbReference>
<comment type="subcellular location">
    <subcellularLocation>
        <location evidence="1">Periplasm</location>
    </subcellularLocation>
</comment>
<dbReference type="PROSITE" id="PS51318">
    <property type="entry name" value="TAT"/>
    <property type="match status" value="1"/>
</dbReference>
<evidence type="ECO:0000313" key="5">
    <source>
        <dbReference type="EMBL" id="MBL3678255.1"/>
    </source>
</evidence>
<keyword evidence="6" id="KW-1185">Reference proteome</keyword>
<proteinExistence type="predicted"/>
<evidence type="ECO:0000313" key="6">
    <source>
        <dbReference type="Proteomes" id="UP001645859"/>
    </source>
</evidence>
<sequence>MRRHSPDPLIHELVQRARATQLNRRQVLRGAGLGAALLGAGSLAACAGPSGPGDGSGGTVRWANWTYYLDYDEETGDWPSLNAFMERSNIRVEYFEDIDDNKTFIAKIKDQLKLEQDTGYDVFVPSDTTTVRLVEQNQLLEFDRSLMPNVDANMIDMVTHASFDPDRIWSIPYQAGMTGLVYNTQLYPKGVQSVSDLWAPDLAGKVNLLTEQDDTLALIMLEQGVDIESNWGDTEFEAALDVAREQIDSGQVLTVKGNSYTQDLEQGNVWAGMAWSGDIAILNEEAGEEIWKFVVPEAGASVFIDSFSMPLAAKSVDQVHELIDYYYEPEVAAEVAEYVQYVCPVAGAQEAMAKTNPELAENPLIFPDADMSKRIFDMRSLSAEEDNRYTQAYQKILGN</sequence>
<dbReference type="CDD" id="cd13590">
    <property type="entry name" value="PBP2_PotD_PotF_like"/>
    <property type="match status" value="1"/>
</dbReference>
<dbReference type="Pfam" id="PF13416">
    <property type="entry name" value="SBP_bac_8"/>
    <property type="match status" value="1"/>
</dbReference>
<name>A0ABS1SCJ2_9MICO</name>
<dbReference type="InterPro" id="IPR006059">
    <property type="entry name" value="SBP"/>
</dbReference>
<accession>A0ABS1SCJ2</accession>
<evidence type="ECO:0000256" key="2">
    <source>
        <dbReference type="ARBA" id="ARBA00022448"/>
    </source>
</evidence>
<dbReference type="PANTHER" id="PTHR30222:SF17">
    <property type="entry name" value="SPERMIDINE_PUTRESCINE-BINDING PERIPLASMIC PROTEIN"/>
    <property type="match status" value="1"/>
</dbReference>
<dbReference type="SUPFAM" id="SSF53850">
    <property type="entry name" value="Periplasmic binding protein-like II"/>
    <property type="match status" value="1"/>
</dbReference>